<gene>
    <name evidence="1" type="ordered locus">Arcpr_0450</name>
</gene>
<proteinExistence type="predicted"/>
<dbReference type="SUPFAM" id="SSF46785">
    <property type="entry name" value="Winged helix' DNA-binding domain"/>
    <property type="match status" value="1"/>
</dbReference>
<dbReference type="eggNOG" id="arCOG03111">
    <property type="taxonomic scope" value="Archaea"/>
</dbReference>
<dbReference type="PaxDb" id="572546-Arcpr_0450"/>
<dbReference type="KEGG" id="apo:Arcpr_0450"/>
<evidence type="ECO:0000313" key="1">
    <source>
        <dbReference type="EMBL" id="ADB57516.1"/>
    </source>
</evidence>
<dbReference type="AlphaFoldDB" id="D2RGU1"/>
<organism evidence="1 2">
    <name type="scientific">Archaeoglobus profundus (strain DSM 5631 / JCM 9629 / NBRC 100127 / Av18)</name>
    <dbReference type="NCBI Taxonomy" id="572546"/>
    <lineage>
        <taxon>Archaea</taxon>
        <taxon>Methanobacteriati</taxon>
        <taxon>Methanobacteriota</taxon>
        <taxon>Archaeoglobi</taxon>
        <taxon>Archaeoglobales</taxon>
        <taxon>Archaeoglobaceae</taxon>
        <taxon>Archaeoglobus</taxon>
    </lineage>
</organism>
<dbReference type="InterPro" id="IPR036390">
    <property type="entry name" value="WH_DNA-bd_sf"/>
</dbReference>
<dbReference type="HOGENOM" id="CLU_2678664_0_0_2"/>
<keyword evidence="2" id="KW-1185">Reference proteome</keyword>
<dbReference type="EMBL" id="CP001857">
    <property type="protein sequence ID" value="ADB57516.1"/>
    <property type="molecule type" value="Genomic_DNA"/>
</dbReference>
<reference evidence="1 2" key="1">
    <citation type="journal article" date="2010" name="Stand. Genomic Sci.">
        <title>Complete genome sequence of Archaeoglobus profundus type strain (AV18).</title>
        <authorList>
            <person name="von Jan M."/>
            <person name="Lapidus A."/>
            <person name="Del Rio T.G."/>
            <person name="Copeland A."/>
            <person name="Tice H."/>
            <person name="Cheng J.F."/>
            <person name="Lucas S."/>
            <person name="Chen F."/>
            <person name="Nolan M."/>
            <person name="Goodwin L."/>
            <person name="Han C."/>
            <person name="Pitluck S."/>
            <person name="Liolios K."/>
            <person name="Ivanova N."/>
            <person name="Mavromatis K."/>
            <person name="Ovchinnikova G."/>
            <person name="Chertkov O."/>
            <person name="Pati A."/>
            <person name="Chen A."/>
            <person name="Palaniappan K."/>
            <person name="Land M."/>
            <person name="Hauser L."/>
            <person name="Chang Y.J."/>
            <person name="Jeffries C.D."/>
            <person name="Saunders E."/>
            <person name="Brettin T."/>
            <person name="Detter J.C."/>
            <person name="Chain P."/>
            <person name="Eichinger K."/>
            <person name="Huber H."/>
            <person name="Spring S."/>
            <person name="Rohde M."/>
            <person name="Goker M."/>
            <person name="Wirth R."/>
            <person name="Woyke T."/>
            <person name="Bristow J."/>
            <person name="Eisen J.A."/>
            <person name="Markowitz V."/>
            <person name="Hugenholtz P."/>
            <person name="Kyrpides N.C."/>
            <person name="Klenk H.P."/>
        </authorList>
    </citation>
    <scope>NUCLEOTIDE SEQUENCE [LARGE SCALE GENOMIC DNA]</scope>
    <source>
        <strain evidence="2">DSM 5631 / JCM 9629 / NBRC 100127 / Av18</strain>
    </source>
</reference>
<accession>D2RGU1</accession>
<protein>
    <submittedName>
        <fullName evidence="1">Uncharacterized protein</fullName>
    </submittedName>
</protein>
<dbReference type="Proteomes" id="UP000001901">
    <property type="component" value="Chromosome"/>
</dbReference>
<dbReference type="Gene3D" id="1.10.10.10">
    <property type="entry name" value="Winged helix-like DNA-binding domain superfamily/Winged helix DNA-binding domain"/>
    <property type="match status" value="1"/>
</dbReference>
<dbReference type="STRING" id="572546.Arcpr_0450"/>
<name>D2RGU1_ARCPA</name>
<evidence type="ECO:0000313" key="2">
    <source>
        <dbReference type="Proteomes" id="UP000001901"/>
    </source>
</evidence>
<dbReference type="InterPro" id="IPR036388">
    <property type="entry name" value="WH-like_DNA-bd_sf"/>
</dbReference>
<sequence length="74" mass="8614">MAVRTREIEEIRKNVREFAKKQTQPFSVNDVAREFGISWTTARAILLELALEGEVEVMKTSKSYIFIPKRGDKR</sequence>